<dbReference type="SUPFAM" id="SSF46565">
    <property type="entry name" value="Chaperone J-domain"/>
    <property type="match status" value="1"/>
</dbReference>
<evidence type="ECO:0000256" key="2">
    <source>
        <dbReference type="SAM" id="MobiDB-lite"/>
    </source>
</evidence>
<name>A0ABD3SHM7_9LAMI</name>
<keyword evidence="1" id="KW-0175">Coiled coil</keyword>
<proteinExistence type="predicted"/>
<evidence type="ECO:0000256" key="1">
    <source>
        <dbReference type="SAM" id="Coils"/>
    </source>
</evidence>
<feature type="region of interest" description="Disordered" evidence="2">
    <location>
        <begin position="77"/>
        <end position="114"/>
    </location>
</feature>
<protein>
    <recommendedName>
        <fullName evidence="3">J domain-containing protein</fullName>
    </recommendedName>
</protein>
<dbReference type="AlphaFoldDB" id="A0ABD3SHM7"/>
<feature type="coiled-coil region" evidence="1">
    <location>
        <begin position="469"/>
        <end position="524"/>
    </location>
</feature>
<dbReference type="PROSITE" id="PS50076">
    <property type="entry name" value="DNAJ_2"/>
    <property type="match status" value="1"/>
</dbReference>
<feature type="compositionally biased region" description="Low complexity" evidence="2">
    <location>
        <begin position="92"/>
        <end position="104"/>
    </location>
</feature>
<feature type="region of interest" description="Disordered" evidence="2">
    <location>
        <begin position="135"/>
        <end position="235"/>
    </location>
</feature>
<evidence type="ECO:0000259" key="3">
    <source>
        <dbReference type="PROSITE" id="PS50076"/>
    </source>
</evidence>
<dbReference type="EMBL" id="JBJXBP010000006">
    <property type="protein sequence ID" value="KAL3824003.1"/>
    <property type="molecule type" value="Genomic_DNA"/>
</dbReference>
<feature type="compositionally biased region" description="Acidic residues" evidence="2">
    <location>
        <begin position="157"/>
        <end position="173"/>
    </location>
</feature>
<feature type="compositionally biased region" description="Polar residues" evidence="2">
    <location>
        <begin position="141"/>
        <end position="155"/>
    </location>
</feature>
<feature type="region of interest" description="Disordered" evidence="2">
    <location>
        <begin position="264"/>
        <end position="316"/>
    </location>
</feature>
<evidence type="ECO:0000313" key="4">
    <source>
        <dbReference type="EMBL" id="KAL3824003.1"/>
    </source>
</evidence>
<feature type="region of interest" description="Disordered" evidence="2">
    <location>
        <begin position="1"/>
        <end position="29"/>
    </location>
</feature>
<comment type="caution">
    <text evidence="4">The sequence shown here is derived from an EMBL/GenBank/DDBJ whole genome shotgun (WGS) entry which is preliminary data.</text>
</comment>
<keyword evidence="5" id="KW-1185">Reference proteome</keyword>
<feature type="domain" description="J" evidence="3">
    <location>
        <begin position="547"/>
        <end position="612"/>
    </location>
</feature>
<evidence type="ECO:0000313" key="5">
    <source>
        <dbReference type="Proteomes" id="UP001634393"/>
    </source>
</evidence>
<dbReference type="InterPro" id="IPR001623">
    <property type="entry name" value="DnaJ_domain"/>
</dbReference>
<dbReference type="PANTHER" id="PTHR36335">
    <property type="entry name" value="CHAPERONE DNAJ-DOMAIN SUPERFAMILY PROTEIN"/>
    <property type="match status" value="1"/>
</dbReference>
<accession>A0ABD3SHM7</accession>
<organism evidence="4 5">
    <name type="scientific">Penstemon smallii</name>
    <dbReference type="NCBI Taxonomy" id="265156"/>
    <lineage>
        <taxon>Eukaryota</taxon>
        <taxon>Viridiplantae</taxon>
        <taxon>Streptophyta</taxon>
        <taxon>Embryophyta</taxon>
        <taxon>Tracheophyta</taxon>
        <taxon>Spermatophyta</taxon>
        <taxon>Magnoliopsida</taxon>
        <taxon>eudicotyledons</taxon>
        <taxon>Gunneridae</taxon>
        <taxon>Pentapetalae</taxon>
        <taxon>asterids</taxon>
        <taxon>lamiids</taxon>
        <taxon>Lamiales</taxon>
        <taxon>Plantaginaceae</taxon>
        <taxon>Cheloneae</taxon>
        <taxon>Penstemon</taxon>
    </lineage>
</organism>
<dbReference type="Proteomes" id="UP001634393">
    <property type="component" value="Unassembled WGS sequence"/>
</dbReference>
<dbReference type="CDD" id="cd06257">
    <property type="entry name" value="DnaJ"/>
    <property type="match status" value="1"/>
</dbReference>
<gene>
    <name evidence="4" type="ORF">ACJIZ3_020032</name>
</gene>
<sequence>MRTREKHPSPIKPRNVGKTLRRCRNTEENDNVIHIDLDSEHPDNVIIIDEPSPKFFQGPNMVRKDKKCPYVIFIDDDETPDSHHSGVGVNKNRSSADASSSRNSGPATRNFAGSDDADVEECQFIQKNATPVRLSKGKRTYSGNASTRNHYGLSTDSESESSNSDDNDCELMEDSSGKVQEQWEKAFSRRMKDSHVGHSGVGDRDSTSRDMNGKRHCNVETEEESGQHKKVPFIRKLNNETEVPSCSMKEDFSLDSLLQAHLRDNKSDAHSRSDCREQEDHPDSEPGSSIRHTEERLQHKAPSSYHQQEQSAKEVKCTSPAFTDEKISIAEPWQPQATVIARELENLMPKRYSLKRSASPEKQISPSSSPACDTVGCLNDGSKIVCHQENMQPVPEMPISNHIHSIDPRLQKDSAVSSILREDEKNDHLHSRNGDGLPSVQSCLINVRERLKETDEYKRAVEEEWASRQQALQIQAEEAQHERRLHKRRKAESMRLLDMERRQKERLEEIRNTQKEDEENMNMKEVIRAEVRKDLKKLEVSCRNMASLLHCLGILVGGWPNPLPQEVQIAYKKALLTFHPDRASRSDIRQQVEAEEKFKLINRLKEIFKPPL</sequence>
<dbReference type="InterPro" id="IPR036869">
    <property type="entry name" value="J_dom_sf"/>
</dbReference>
<dbReference type="Gene3D" id="1.10.287.110">
    <property type="entry name" value="DnaJ domain"/>
    <property type="match status" value="1"/>
</dbReference>
<reference evidence="4 5" key="1">
    <citation type="submission" date="2024-12" db="EMBL/GenBank/DDBJ databases">
        <title>The unique morphological basis and parallel evolutionary history of personate flowers in Penstemon.</title>
        <authorList>
            <person name="Depatie T.H."/>
            <person name="Wessinger C.A."/>
        </authorList>
    </citation>
    <scope>NUCLEOTIDE SEQUENCE [LARGE SCALE GENOMIC DNA]</scope>
    <source>
        <strain evidence="4">WTNN_2</strain>
        <tissue evidence="4">Leaf</tissue>
    </source>
</reference>
<feature type="compositionally biased region" description="Basic and acidic residues" evidence="2">
    <location>
        <begin position="181"/>
        <end position="219"/>
    </location>
</feature>
<feature type="compositionally biased region" description="Basic and acidic residues" evidence="2">
    <location>
        <begin position="264"/>
        <end position="284"/>
    </location>
</feature>
<dbReference type="PANTHER" id="PTHR36335:SF1">
    <property type="entry name" value="CHAPERONE DNAJ-DOMAIN SUPERFAMILY PROTEIN"/>
    <property type="match status" value="1"/>
</dbReference>